<sequence length="211" mass="23142">MGGGNALIPMPAGIKERYEFPTEVSEIESLTAELNAGVNSQDPRVRSLAQRIVQGDGEGSHDIMAVQAIYSYVQSNWTYVEESEKFAQISSAPEIIERGLRGGSLDYSIVMASLLEAAGFKARIVFGCDLNEGICRACPEVFVGTEEEAKQILVGLSETFQDRIYYTHDPEGGYWLSLDLGGEHIGGKPSIDRVYLIVYPVEKRWEVVTGG</sequence>
<dbReference type="Proteomes" id="UP000030624">
    <property type="component" value="Chromosome"/>
</dbReference>
<evidence type="ECO:0000259" key="1">
    <source>
        <dbReference type="Pfam" id="PF01841"/>
    </source>
</evidence>
<evidence type="ECO:0000313" key="2">
    <source>
        <dbReference type="EMBL" id="AIY89369.1"/>
    </source>
</evidence>
<evidence type="ECO:0000313" key="3">
    <source>
        <dbReference type="Proteomes" id="UP000030624"/>
    </source>
</evidence>
<accession>A0A0A7GBH2</accession>
<dbReference type="KEGG" id="gac:GACE_0313"/>
<dbReference type="eggNOG" id="arCOG03600">
    <property type="taxonomic scope" value="Archaea"/>
</dbReference>
<dbReference type="AlphaFoldDB" id="A0A0A7GBH2"/>
<organism evidence="2 3">
    <name type="scientific">Geoglobus acetivorans</name>
    <dbReference type="NCBI Taxonomy" id="565033"/>
    <lineage>
        <taxon>Archaea</taxon>
        <taxon>Methanobacteriati</taxon>
        <taxon>Methanobacteriota</taxon>
        <taxon>Archaeoglobi</taxon>
        <taxon>Archaeoglobales</taxon>
        <taxon>Archaeoglobaceae</taxon>
        <taxon>Geoglobus</taxon>
    </lineage>
</organism>
<dbReference type="Gene3D" id="3.10.620.30">
    <property type="match status" value="1"/>
</dbReference>
<reference evidence="2 3" key="1">
    <citation type="journal article" date="2015" name="Appl. Environ. Microbiol.">
        <title>The Geoglobus acetivorans genome: Fe(III) reduction, acetate utilization, autotrophic growth, and degradation of aromatic compounds in a hyperthermophilic archaeon.</title>
        <authorList>
            <person name="Mardanov A.V."/>
            <person name="Slododkina G.B."/>
            <person name="Slobodkin A.I."/>
            <person name="Beletsky A.V."/>
            <person name="Gavrilov S.N."/>
            <person name="Kublanov I.V."/>
            <person name="Bonch-Osmolovskaya E.A."/>
            <person name="Skryabin K.G."/>
            <person name="Ravin N.V."/>
        </authorList>
    </citation>
    <scope>NUCLEOTIDE SEQUENCE [LARGE SCALE GENOMIC DNA]</scope>
    <source>
        <strain evidence="2 3">SBH6</strain>
    </source>
</reference>
<dbReference type="HOGENOM" id="CLU_1302585_0_0_2"/>
<gene>
    <name evidence="2" type="ORF">GACE_0313</name>
</gene>
<dbReference type="EMBL" id="CP009552">
    <property type="protein sequence ID" value="AIY89369.1"/>
    <property type="molecule type" value="Genomic_DNA"/>
</dbReference>
<proteinExistence type="predicted"/>
<dbReference type="InterPro" id="IPR038765">
    <property type="entry name" value="Papain-like_cys_pep_sf"/>
</dbReference>
<dbReference type="Pfam" id="PF01841">
    <property type="entry name" value="Transglut_core"/>
    <property type="match status" value="1"/>
</dbReference>
<name>A0A0A7GBH2_GEOAI</name>
<dbReference type="SUPFAM" id="SSF54001">
    <property type="entry name" value="Cysteine proteinases"/>
    <property type="match status" value="1"/>
</dbReference>
<feature type="domain" description="Transglutaminase-like" evidence="1">
    <location>
        <begin position="47"/>
        <end position="143"/>
    </location>
</feature>
<dbReference type="InterPro" id="IPR002931">
    <property type="entry name" value="Transglutaminase-like"/>
</dbReference>
<protein>
    <recommendedName>
        <fullName evidence="1">Transglutaminase-like domain-containing protein</fullName>
    </recommendedName>
</protein>